<evidence type="ECO:0000313" key="2">
    <source>
        <dbReference type="Proteomes" id="UP000078390"/>
    </source>
</evidence>
<dbReference type="Proteomes" id="UP000078390">
    <property type="component" value="Unassembled WGS sequence"/>
</dbReference>
<dbReference type="EMBL" id="LWLG01000001">
    <property type="protein sequence ID" value="OAQ21554.1"/>
    <property type="molecule type" value="Genomic_DNA"/>
</dbReference>
<organism evidence="1 2">
    <name type="scientific">Thermosulfurimonas dismutans</name>
    <dbReference type="NCBI Taxonomy" id="999894"/>
    <lineage>
        <taxon>Bacteria</taxon>
        <taxon>Pseudomonadati</taxon>
        <taxon>Thermodesulfobacteriota</taxon>
        <taxon>Thermodesulfobacteria</taxon>
        <taxon>Thermodesulfobacteriales</taxon>
        <taxon>Thermodesulfobacteriaceae</taxon>
        <taxon>Thermosulfurimonas</taxon>
    </lineage>
</organism>
<reference evidence="1 2" key="1">
    <citation type="submission" date="2016-04" db="EMBL/GenBank/DDBJ databases">
        <title>Genome analysis of Thermosulfurimonas dismutans, the first thermophilic sulfur-disproportionating bacterium of the phylum Thermodesulfobacteria.</title>
        <authorList>
            <person name="Mardanov A.V."/>
            <person name="Beletsky A.V."/>
            <person name="Kadnikov V.V."/>
            <person name="Slobodkin A.I."/>
            <person name="Ravin N.V."/>
        </authorList>
    </citation>
    <scope>NUCLEOTIDE SEQUENCE [LARGE SCALE GENOMIC DNA]</scope>
    <source>
        <strain evidence="1 2">S95</strain>
    </source>
</reference>
<proteinExistence type="predicted"/>
<evidence type="ECO:0000313" key="1">
    <source>
        <dbReference type="EMBL" id="OAQ21554.1"/>
    </source>
</evidence>
<sequence>MAATSALAEELVFEHYALSTRTLKKLQYEIRFLKDTWPFPEEALAVLVKGRNEADSPSTKRESYFILFPYGRRIPFSRGFLPALMLYIFTHELVHMVRFARYEASYFAKDEQRMLEERKVHAKTREILKPLAFIPGLPETLEYFDQNYQRR</sequence>
<accession>A0A179D634</accession>
<comment type="caution">
    <text evidence="1">The sequence shown here is derived from an EMBL/GenBank/DDBJ whole genome shotgun (WGS) entry which is preliminary data.</text>
</comment>
<gene>
    <name evidence="1" type="ORF">TDIS_0072</name>
</gene>
<dbReference type="AlphaFoldDB" id="A0A179D634"/>
<name>A0A179D634_9BACT</name>
<dbReference type="STRING" id="999894.TDIS_0072"/>
<protein>
    <submittedName>
        <fullName evidence="1">Uncharacterized protein</fullName>
    </submittedName>
</protein>
<keyword evidence="2" id="KW-1185">Reference proteome</keyword>